<name>K1TUL1_9ZZZZ</name>
<dbReference type="AlphaFoldDB" id="K1TUL1"/>
<dbReference type="EMBL" id="AJWY01004048">
    <property type="protein sequence ID" value="EKC73493.1"/>
    <property type="molecule type" value="Genomic_DNA"/>
</dbReference>
<accession>K1TUL1</accession>
<organism evidence="1">
    <name type="scientific">human gut metagenome</name>
    <dbReference type="NCBI Taxonomy" id="408170"/>
    <lineage>
        <taxon>unclassified sequences</taxon>
        <taxon>metagenomes</taxon>
        <taxon>organismal metagenomes</taxon>
    </lineage>
</organism>
<evidence type="ECO:0000313" key="1">
    <source>
        <dbReference type="EMBL" id="EKC73493.1"/>
    </source>
</evidence>
<evidence type="ECO:0008006" key="2">
    <source>
        <dbReference type="Google" id="ProtNLM"/>
    </source>
</evidence>
<feature type="non-terminal residue" evidence="1">
    <location>
        <position position="1"/>
    </location>
</feature>
<protein>
    <recommendedName>
        <fullName evidence="2">SusC/RagA family TonB-linked outer membrane protein</fullName>
    </recommendedName>
</protein>
<sequence>NNYQNSTWWLKNGNYLRLKQASLGYTVNTPNLSKAGISSLYFYLTGQNLLTFSGFKLWDPELGSNAASYPLNRMVMLGVRVQF</sequence>
<proteinExistence type="predicted"/>
<gene>
    <name evidence="1" type="ORF">LEA_06195</name>
</gene>
<reference evidence="1" key="1">
    <citation type="journal article" date="2013" name="Environ. Microbiol.">
        <title>Microbiota from the distal guts of lean and obese adolescents exhibit partial functional redundancy besides clear differences in community structure.</title>
        <authorList>
            <person name="Ferrer M."/>
            <person name="Ruiz A."/>
            <person name="Lanza F."/>
            <person name="Haange S.B."/>
            <person name="Oberbach A."/>
            <person name="Till H."/>
            <person name="Bargiela R."/>
            <person name="Campoy C."/>
            <person name="Segura M.T."/>
            <person name="Richter M."/>
            <person name="von Bergen M."/>
            <person name="Seifert J."/>
            <person name="Suarez A."/>
        </authorList>
    </citation>
    <scope>NUCLEOTIDE SEQUENCE</scope>
</reference>
<comment type="caution">
    <text evidence="1">The sequence shown here is derived from an EMBL/GenBank/DDBJ whole genome shotgun (WGS) entry which is preliminary data.</text>
</comment>